<reference evidence="3" key="1">
    <citation type="journal article" date="2020" name="Nature">
        <title>Giant virus diversity and host interactions through global metagenomics.</title>
        <authorList>
            <person name="Schulz F."/>
            <person name="Roux S."/>
            <person name="Paez-Espino D."/>
            <person name="Jungbluth S."/>
            <person name="Walsh D.A."/>
            <person name="Denef V.J."/>
            <person name="McMahon K.D."/>
            <person name="Konstantinidis K.T."/>
            <person name="Eloe-Fadrosh E.A."/>
            <person name="Kyrpides N.C."/>
            <person name="Woyke T."/>
        </authorList>
    </citation>
    <scope>NUCLEOTIDE SEQUENCE</scope>
    <source>
        <strain evidence="3">GVMAG-S-1101164-105</strain>
    </source>
</reference>
<sequence length="201" mass="21298">MSTLLSDLESSPGPGKDGDLVDQIIKEMNGGSGGGPQGGANMFVTPQPPPSPAMMPSNPGMMPVQMSNTALSSHHMDNGPATAHMIGGAQPTAADFAAAMHGGSPLNNDPEPTPAYERPHTRPSKRSMLQRIGEEFKIPMLVALLVFVFSLPVVNFLFAHYLPYLVLPTGQLKVAGLVIKSLAAGVMFWVLQRIIVPLFSL</sequence>
<evidence type="ECO:0000256" key="1">
    <source>
        <dbReference type="SAM" id="MobiDB-lite"/>
    </source>
</evidence>
<dbReference type="EMBL" id="MN740738">
    <property type="protein sequence ID" value="QHU09515.1"/>
    <property type="molecule type" value="Genomic_DNA"/>
</dbReference>
<feature type="transmembrane region" description="Helical" evidence="2">
    <location>
        <begin position="138"/>
        <end position="162"/>
    </location>
</feature>
<feature type="transmembrane region" description="Helical" evidence="2">
    <location>
        <begin position="174"/>
        <end position="191"/>
    </location>
</feature>
<evidence type="ECO:0000256" key="2">
    <source>
        <dbReference type="SAM" id="Phobius"/>
    </source>
</evidence>
<dbReference type="AlphaFoldDB" id="A0A6C0JUU2"/>
<feature type="region of interest" description="Disordered" evidence="1">
    <location>
        <begin position="102"/>
        <end position="124"/>
    </location>
</feature>
<accession>A0A6C0JUU2</accession>
<keyword evidence="2" id="KW-0472">Membrane</keyword>
<organism evidence="3">
    <name type="scientific">viral metagenome</name>
    <dbReference type="NCBI Taxonomy" id="1070528"/>
    <lineage>
        <taxon>unclassified sequences</taxon>
        <taxon>metagenomes</taxon>
        <taxon>organismal metagenomes</taxon>
    </lineage>
</organism>
<feature type="region of interest" description="Disordered" evidence="1">
    <location>
        <begin position="1"/>
        <end position="52"/>
    </location>
</feature>
<name>A0A6C0JUU2_9ZZZZ</name>
<proteinExistence type="predicted"/>
<keyword evidence="2" id="KW-1133">Transmembrane helix</keyword>
<keyword evidence="2" id="KW-0812">Transmembrane</keyword>
<evidence type="ECO:0000313" key="3">
    <source>
        <dbReference type="EMBL" id="QHU09515.1"/>
    </source>
</evidence>
<protein>
    <submittedName>
        <fullName evidence="3">Uncharacterized protein</fullName>
    </submittedName>
</protein>